<dbReference type="AlphaFoldDB" id="A0A6A6JTR7"/>
<sequence length="176" mass="18960">MSVRCVVCDQQGYQGYRVVMLVVVVALVALVTVVAVVAVLADSIIIETTFHQVILPAIPSCPPTPPLPSPTTSYHLLHPASQIQIQIPSPTFSTPSAPRRDAFTHHYYYFYYCCSSLRRVTGHADRGRACGCGCARGCLVLREKQCRTGAANPESHFPRLARACASGPASGAEMKG</sequence>
<accession>A0A6A6JTR7</accession>
<protein>
    <submittedName>
        <fullName evidence="2">Uncharacterized protein</fullName>
    </submittedName>
</protein>
<dbReference type="EMBL" id="ML986485">
    <property type="protein sequence ID" value="KAF2280001.1"/>
    <property type="molecule type" value="Genomic_DNA"/>
</dbReference>
<gene>
    <name evidence="2" type="ORF">EI97DRAFT_107694</name>
</gene>
<name>A0A6A6JTR7_WESOR</name>
<dbReference type="RefSeq" id="XP_033657540.1">
    <property type="nucleotide sequence ID" value="XM_033792947.1"/>
</dbReference>
<evidence type="ECO:0000256" key="1">
    <source>
        <dbReference type="SAM" id="Phobius"/>
    </source>
</evidence>
<keyword evidence="1" id="KW-0812">Transmembrane</keyword>
<feature type="transmembrane region" description="Helical" evidence="1">
    <location>
        <begin position="19"/>
        <end position="41"/>
    </location>
</feature>
<evidence type="ECO:0000313" key="2">
    <source>
        <dbReference type="EMBL" id="KAF2280001.1"/>
    </source>
</evidence>
<evidence type="ECO:0000313" key="3">
    <source>
        <dbReference type="Proteomes" id="UP000800097"/>
    </source>
</evidence>
<dbReference type="GeneID" id="54546122"/>
<organism evidence="2 3">
    <name type="scientific">Westerdykella ornata</name>
    <dbReference type="NCBI Taxonomy" id="318751"/>
    <lineage>
        <taxon>Eukaryota</taxon>
        <taxon>Fungi</taxon>
        <taxon>Dikarya</taxon>
        <taxon>Ascomycota</taxon>
        <taxon>Pezizomycotina</taxon>
        <taxon>Dothideomycetes</taxon>
        <taxon>Pleosporomycetidae</taxon>
        <taxon>Pleosporales</taxon>
        <taxon>Sporormiaceae</taxon>
        <taxon>Westerdykella</taxon>
    </lineage>
</organism>
<dbReference type="Proteomes" id="UP000800097">
    <property type="component" value="Unassembled WGS sequence"/>
</dbReference>
<keyword evidence="3" id="KW-1185">Reference proteome</keyword>
<reference evidence="2" key="1">
    <citation type="journal article" date="2020" name="Stud. Mycol.">
        <title>101 Dothideomycetes genomes: a test case for predicting lifestyles and emergence of pathogens.</title>
        <authorList>
            <person name="Haridas S."/>
            <person name="Albert R."/>
            <person name="Binder M."/>
            <person name="Bloem J."/>
            <person name="Labutti K."/>
            <person name="Salamov A."/>
            <person name="Andreopoulos B."/>
            <person name="Baker S."/>
            <person name="Barry K."/>
            <person name="Bills G."/>
            <person name="Bluhm B."/>
            <person name="Cannon C."/>
            <person name="Castanera R."/>
            <person name="Culley D."/>
            <person name="Daum C."/>
            <person name="Ezra D."/>
            <person name="Gonzalez J."/>
            <person name="Henrissat B."/>
            <person name="Kuo A."/>
            <person name="Liang C."/>
            <person name="Lipzen A."/>
            <person name="Lutzoni F."/>
            <person name="Magnuson J."/>
            <person name="Mondo S."/>
            <person name="Nolan M."/>
            <person name="Ohm R."/>
            <person name="Pangilinan J."/>
            <person name="Park H.-J."/>
            <person name="Ramirez L."/>
            <person name="Alfaro M."/>
            <person name="Sun H."/>
            <person name="Tritt A."/>
            <person name="Yoshinaga Y."/>
            <person name="Zwiers L.-H."/>
            <person name="Turgeon B."/>
            <person name="Goodwin S."/>
            <person name="Spatafora J."/>
            <person name="Crous P."/>
            <person name="Grigoriev I."/>
        </authorList>
    </citation>
    <scope>NUCLEOTIDE SEQUENCE</scope>
    <source>
        <strain evidence="2">CBS 379.55</strain>
    </source>
</reference>
<proteinExistence type="predicted"/>
<keyword evidence="1" id="KW-1133">Transmembrane helix</keyword>
<keyword evidence="1" id="KW-0472">Membrane</keyword>